<feature type="domain" description="PPM-type phosphatase" evidence="1">
    <location>
        <begin position="76"/>
        <end position="456"/>
    </location>
</feature>
<dbReference type="GeneID" id="36325028"/>
<organism evidence="2 3">
    <name type="scientific">Postia placenta MAD-698-R-SB12</name>
    <dbReference type="NCBI Taxonomy" id="670580"/>
    <lineage>
        <taxon>Eukaryota</taxon>
        <taxon>Fungi</taxon>
        <taxon>Dikarya</taxon>
        <taxon>Basidiomycota</taxon>
        <taxon>Agaricomycotina</taxon>
        <taxon>Agaricomycetes</taxon>
        <taxon>Polyporales</taxon>
        <taxon>Adustoporiaceae</taxon>
        <taxon>Rhodonia</taxon>
    </lineage>
</organism>
<dbReference type="Pfam" id="PF00481">
    <property type="entry name" value="PP2C"/>
    <property type="match status" value="1"/>
</dbReference>
<proteinExistence type="predicted"/>
<dbReference type="RefSeq" id="XP_024333110.1">
    <property type="nucleotide sequence ID" value="XM_024480078.1"/>
</dbReference>
<dbReference type="Gene3D" id="3.60.40.10">
    <property type="entry name" value="PPM-type phosphatase domain"/>
    <property type="match status" value="1"/>
</dbReference>
<dbReference type="STRING" id="670580.A0A1X6MJA2"/>
<dbReference type="CDD" id="cd00143">
    <property type="entry name" value="PP2Cc"/>
    <property type="match status" value="1"/>
</dbReference>
<dbReference type="PANTHER" id="PTHR13832:SF792">
    <property type="entry name" value="GM14286P"/>
    <property type="match status" value="1"/>
</dbReference>
<dbReference type="OrthoDB" id="420076at2759"/>
<dbReference type="PANTHER" id="PTHR13832">
    <property type="entry name" value="PROTEIN PHOSPHATASE 2C"/>
    <property type="match status" value="1"/>
</dbReference>
<dbReference type="AlphaFoldDB" id="A0A1X6MJA2"/>
<dbReference type="SMART" id="SM00332">
    <property type="entry name" value="PP2Cc"/>
    <property type="match status" value="1"/>
</dbReference>
<sequence length="466" mass="50976">MFPLRMRPRLNGFHTGGLVLSGLWSATYALTSRLHLDSDEDTERKARLRTVRTTQASALAKEKSLDQFSLARNELHTALRNDDSNNPIEDDHAEAILPVPSGFWSFFAVLDGHSGWETSAWLRENLIPATSGALADIYQAHRPPAPSDARPLPASAEIDQSIKDTFKRLDDDIVHRAVEQVFAAGTRTAAARLLAPAYAGSCALLAFYDSHTRVLRAALAGDSRAVLGRRTVDARGRPAYAVHVLTVEQDGHNPAEEYRLNAQHPGEAVVVNGRVLGMGPSRAFGDALFKWTRDVQWKLKQSFLGRTPRANVKTPPYLTAEPEVTSFEVEPGDFLILATDGLWECLSSREAVGLVGLWLESQKGPLPQSDTSSVMPKDLPVLIEDDEDAPVEESTVRHRQWGAEKRFANADGNAATHLLRNALGGADQDLTAAILSLRSPRSRTFIDDITAVVVFFGDNPGPPSKD</sequence>
<name>A0A1X6MJA2_9APHY</name>
<dbReference type="SUPFAM" id="SSF81606">
    <property type="entry name" value="PP2C-like"/>
    <property type="match status" value="1"/>
</dbReference>
<accession>A0A1X6MJA2</accession>
<reference evidence="2 3" key="1">
    <citation type="submission" date="2017-04" db="EMBL/GenBank/DDBJ databases">
        <title>Genome Sequence of the Model Brown-Rot Fungus Postia placenta SB12.</title>
        <authorList>
            <consortium name="DOE Joint Genome Institute"/>
            <person name="Gaskell J."/>
            <person name="Kersten P."/>
            <person name="Larrondo L.F."/>
            <person name="Canessa P."/>
            <person name="Martinez D."/>
            <person name="Hibbett D."/>
            <person name="Schmoll M."/>
            <person name="Kubicek C.P."/>
            <person name="Martinez A.T."/>
            <person name="Yadav J."/>
            <person name="Master E."/>
            <person name="Magnuson J.K."/>
            <person name="James T."/>
            <person name="Yaver D."/>
            <person name="Berka R."/>
            <person name="Labutti K."/>
            <person name="Lipzen A."/>
            <person name="Aerts A."/>
            <person name="Barry K."/>
            <person name="Henrissat B."/>
            <person name="Blanchette R."/>
            <person name="Grigoriev I."/>
            <person name="Cullen D."/>
        </authorList>
    </citation>
    <scope>NUCLEOTIDE SEQUENCE [LARGE SCALE GENOMIC DNA]</scope>
    <source>
        <strain evidence="2 3">MAD-698-R-SB12</strain>
    </source>
</reference>
<dbReference type="EMBL" id="KZ110614">
    <property type="protein sequence ID" value="OSX56316.1"/>
    <property type="molecule type" value="Genomic_DNA"/>
</dbReference>
<dbReference type="GO" id="GO:0004741">
    <property type="term" value="F:[pyruvate dehydrogenase (acetyl-transferring)]-phosphatase activity"/>
    <property type="evidence" value="ECO:0007669"/>
    <property type="project" value="TreeGrafter"/>
</dbReference>
<dbReference type="GO" id="GO:0005739">
    <property type="term" value="C:mitochondrion"/>
    <property type="evidence" value="ECO:0007669"/>
    <property type="project" value="TreeGrafter"/>
</dbReference>
<evidence type="ECO:0000313" key="2">
    <source>
        <dbReference type="EMBL" id="OSX56316.1"/>
    </source>
</evidence>
<dbReference type="PROSITE" id="PS51746">
    <property type="entry name" value="PPM_2"/>
    <property type="match status" value="1"/>
</dbReference>
<dbReference type="InterPro" id="IPR036457">
    <property type="entry name" value="PPM-type-like_dom_sf"/>
</dbReference>
<gene>
    <name evidence="2" type="ORF">POSPLADRAFT_1050830</name>
</gene>
<evidence type="ECO:0000313" key="3">
    <source>
        <dbReference type="Proteomes" id="UP000194127"/>
    </source>
</evidence>
<protein>
    <recommendedName>
        <fullName evidence="1">PPM-type phosphatase domain-containing protein</fullName>
    </recommendedName>
</protein>
<dbReference type="Proteomes" id="UP000194127">
    <property type="component" value="Unassembled WGS sequence"/>
</dbReference>
<dbReference type="InterPro" id="IPR015655">
    <property type="entry name" value="PP2C"/>
</dbReference>
<keyword evidence="3" id="KW-1185">Reference proteome</keyword>
<evidence type="ECO:0000259" key="1">
    <source>
        <dbReference type="PROSITE" id="PS51746"/>
    </source>
</evidence>
<dbReference type="InterPro" id="IPR001932">
    <property type="entry name" value="PPM-type_phosphatase-like_dom"/>
</dbReference>